<dbReference type="InterPro" id="IPR000873">
    <property type="entry name" value="AMP-dep_synth/lig_dom"/>
</dbReference>
<dbReference type="Gene3D" id="3.40.50.1820">
    <property type="entry name" value="alpha/beta hydrolase"/>
    <property type="match status" value="1"/>
</dbReference>
<dbReference type="Pfam" id="PF00550">
    <property type="entry name" value="PP-binding"/>
    <property type="match status" value="1"/>
</dbReference>
<organism evidence="4 5">
    <name type="scientific">Corallococcus praedator</name>
    <dbReference type="NCBI Taxonomy" id="2316724"/>
    <lineage>
        <taxon>Bacteria</taxon>
        <taxon>Pseudomonadati</taxon>
        <taxon>Myxococcota</taxon>
        <taxon>Myxococcia</taxon>
        <taxon>Myxococcales</taxon>
        <taxon>Cystobacterineae</taxon>
        <taxon>Myxococcaceae</taxon>
        <taxon>Corallococcus</taxon>
    </lineage>
</organism>
<dbReference type="InterPro" id="IPR025110">
    <property type="entry name" value="AMP-bd_C"/>
</dbReference>
<dbReference type="InterPro" id="IPR036736">
    <property type="entry name" value="ACP-like_sf"/>
</dbReference>
<keyword evidence="5" id="KW-1185">Reference proteome</keyword>
<dbReference type="PROSITE" id="PS00012">
    <property type="entry name" value="PHOSPHOPANTETHEINE"/>
    <property type="match status" value="1"/>
</dbReference>
<sequence>VLAQLSEAGLPLLETVISAGEALPPATAQRWSQGRTLLNAYGPTEVTVCASISGPVDSQRISLGRPFPNVQLYVLDSRLQPVPPGAPGELYVGGAGLARGYLSRPALTAERFLPNPFAASAGERLYRTGDRVRFLGNGELEFLGRTDSQVKLRGFRIEPGEVEAALLLHPAVRETVVLVREDSPGLKRLVAYVAGDDTQALASEALRAFLKDRLPEHLVPAVFVSIATLPLTSSGKLDRAALPLPEGVRPDSGPEFTPPRNELEQSLAAIWTELLGVERIGIHDNFFELGGHSLLATQLISRVRVSFDTDVDLGRLFEKPTIASLAVLLMEAQAAQVDDAELEQLMAGLDLDGDAT</sequence>
<feature type="non-terminal residue" evidence="4">
    <location>
        <position position="1"/>
    </location>
</feature>
<evidence type="ECO:0000313" key="5">
    <source>
        <dbReference type="Proteomes" id="UP000278907"/>
    </source>
</evidence>
<gene>
    <name evidence="4" type="ORF">D7Y13_22190</name>
</gene>
<accession>A0ABX9QEB3</accession>
<dbReference type="PROSITE" id="PS50075">
    <property type="entry name" value="CARRIER"/>
    <property type="match status" value="1"/>
</dbReference>
<dbReference type="EMBL" id="RAWI01000178">
    <property type="protein sequence ID" value="RKI03377.1"/>
    <property type="molecule type" value="Genomic_DNA"/>
</dbReference>
<dbReference type="Gene3D" id="3.40.50.12780">
    <property type="entry name" value="N-terminal domain of ligase-like"/>
    <property type="match status" value="1"/>
</dbReference>
<dbReference type="Proteomes" id="UP000278907">
    <property type="component" value="Unassembled WGS sequence"/>
</dbReference>
<dbReference type="InterPro" id="IPR009081">
    <property type="entry name" value="PP-bd_ACP"/>
</dbReference>
<feature type="domain" description="Carrier" evidence="3">
    <location>
        <begin position="258"/>
        <end position="333"/>
    </location>
</feature>
<comment type="caution">
    <text evidence="4">The sequence shown here is derived from an EMBL/GenBank/DDBJ whole genome shotgun (WGS) entry which is preliminary data.</text>
</comment>
<dbReference type="InterPro" id="IPR045851">
    <property type="entry name" value="AMP-bd_C_sf"/>
</dbReference>
<keyword evidence="1" id="KW-0596">Phosphopantetheine</keyword>
<evidence type="ECO:0000256" key="1">
    <source>
        <dbReference type="ARBA" id="ARBA00022450"/>
    </source>
</evidence>
<dbReference type="Gene3D" id="3.30.300.30">
    <property type="match status" value="1"/>
</dbReference>
<name>A0ABX9QEB3_9BACT</name>
<evidence type="ECO:0000313" key="4">
    <source>
        <dbReference type="EMBL" id="RKI03377.1"/>
    </source>
</evidence>
<protein>
    <submittedName>
        <fullName evidence="4">Non-ribosomal peptide synthetase</fullName>
    </submittedName>
</protein>
<dbReference type="Pfam" id="PF13193">
    <property type="entry name" value="AMP-binding_C"/>
    <property type="match status" value="1"/>
</dbReference>
<dbReference type="PANTHER" id="PTHR45527:SF1">
    <property type="entry name" value="FATTY ACID SYNTHASE"/>
    <property type="match status" value="1"/>
</dbReference>
<evidence type="ECO:0000256" key="2">
    <source>
        <dbReference type="ARBA" id="ARBA00022553"/>
    </source>
</evidence>
<dbReference type="SMART" id="SM00823">
    <property type="entry name" value="PKS_PP"/>
    <property type="match status" value="1"/>
</dbReference>
<dbReference type="PANTHER" id="PTHR45527">
    <property type="entry name" value="NONRIBOSOMAL PEPTIDE SYNTHETASE"/>
    <property type="match status" value="1"/>
</dbReference>
<reference evidence="4 5" key="1">
    <citation type="submission" date="2018-09" db="EMBL/GenBank/DDBJ databases">
        <authorList>
            <person name="Livingstone P.G."/>
            <person name="Whitworth D.E."/>
        </authorList>
    </citation>
    <scope>NUCLEOTIDE SEQUENCE [LARGE SCALE GENOMIC DNA]</scope>
    <source>
        <strain evidence="4 5">CA031B</strain>
    </source>
</reference>
<dbReference type="InterPro" id="IPR029058">
    <property type="entry name" value="AB_hydrolase_fold"/>
</dbReference>
<dbReference type="InterPro" id="IPR006162">
    <property type="entry name" value="Ppantetheine_attach_site"/>
</dbReference>
<evidence type="ECO:0000259" key="3">
    <source>
        <dbReference type="PROSITE" id="PS50075"/>
    </source>
</evidence>
<keyword evidence="2" id="KW-0597">Phosphoprotein</keyword>
<dbReference type="RefSeq" id="WP_147452478.1">
    <property type="nucleotide sequence ID" value="NZ_RAWI01000178.1"/>
</dbReference>
<dbReference type="SUPFAM" id="SSF47336">
    <property type="entry name" value="ACP-like"/>
    <property type="match status" value="1"/>
</dbReference>
<dbReference type="Pfam" id="PF00501">
    <property type="entry name" value="AMP-binding"/>
    <property type="match status" value="1"/>
</dbReference>
<proteinExistence type="predicted"/>
<dbReference type="SUPFAM" id="SSF56801">
    <property type="entry name" value="Acetyl-CoA synthetase-like"/>
    <property type="match status" value="1"/>
</dbReference>
<dbReference type="InterPro" id="IPR020806">
    <property type="entry name" value="PKS_PP-bd"/>
</dbReference>
<dbReference type="InterPro" id="IPR042099">
    <property type="entry name" value="ANL_N_sf"/>
</dbReference>